<dbReference type="RefSeq" id="XP_008712978.1">
    <property type="nucleotide sequence ID" value="XM_008714756.1"/>
</dbReference>
<dbReference type="Proteomes" id="UP000030752">
    <property type="component" value="Unassembled WGS sequence"/>
</dbReference>
<dbReference type="AlphaFoldDB" id="W2SB03"/>
<dbReference type="HOGENOM" id="CLU_1695394_0_0_1"/>
<sequence length="155" mass="17851">MASTTEYEILETRGLSVDIPDQLDEIVPGFTTVITEFQRDRKNRLNAVNFFLENTEKSKPRLLANDEIDYLKFLMSKLRASLLDVLTTQQPNRTNKLSVQWYITALQCAFSQHREAKHLQTGKSQDIEDLLAVLSIKNDTQASEKIEEMMESLKL</sequence>
<dbReference type="EMBL" id="KB822713">
    <property type="protein sequence ID" value="ETN45208.1"/>
    <property type="molecule type" value="Genomic_DNA"/>
</dbReference>
<gene>
    <name evidence="1" type="ORF">HMPREF1541_10085</name>
</gene>
<accession>W2SB03</accession>
<reference evidence="1 2" key="1">
    <citation type="submission" date="2013-03" db="EMBL/GenBank/DDBJ databases">
        <title>The Genome Sequence of Phialophora europaea CBS 101466.</title>
        <authorList>
            <consortium name="The Broad Institute Genomics Platform"/>
            <person name="Cuomo C."/>
            <person name="de Hoog S."/>
            <person name="Gorbushina A."/>
            <person name="Walker B."/>
            <person name="Young S.K."/>
            <person name="Zeng Q."/>
            <person name="Gargeya S."/>
            <person name="Fitzgerald M."/>
            <person name="Haas B."/>
            <person name="Abouelleil A."/>
            <person name="Allen A.W."/>
            <person name="Alvarado L."/>
            <person name="Arachchi H.M."/>
            <person name="Berlin A.M."/>
            <person name="Chapman S.B."/>
            <person name="Gainer-Dewar J."/>
            <person name="Goldberg J."/>
            <person name="Griggs A."/>
            <person name="Gujja S."/>
            <person name="Hansen M."/>
            <person name="Howarth C."/>
            <person name="Imamovic A."/>
            <person name="Ireland A."/>
            <person name="Larimer J."/>
            <person name="McCowan C."/>
            <person name="Murphy C."/>
            <person name="Pearson M."/>
            <person name="Poon T.W."/>
            <person name="Priest M."/>
            <person name="Roberts A."/>
            <person name="Saif S."/>
            <person name="Shea T."/>
            <person name="Sisk P."/>
            <person name="Sykes S."/>
            <person name="Wortman J."/>
            <person name="Nusbaum C."/>
            <person name="Birren B."/>
        </authorList>
    </citation>
    <scope>NUCLEOTIDE SEQUENCE [LARGE SCALE GENOMIC DNA]</scope>
    <source>
        <strain evidence="1 2">CBS 101466</strain>
    </source>
</reference>
<evidence type="ECO:0000313" key="2">
    <source>
        <dbReference type="Proteomes" id="UP000030752"/>
    </source>
</evidence>
<name>W2SB03_CYPE1</name>
<dbReference type="VEuPathDB" id="FungiDB:HMPREF1541_10085"/>
<keyword evidence="2" id="KW-1185">Reference proteome</keyword>
<dbReference type="GeneID" id="19977424"/>
<dbReference type="InParanoid" id="W2SB03"/>
<protein>
    <submittedName>
        <fullName evidence="1">Uncharacterized protein</fullName>
    </submittedName>
</protein>
<evidence type="ECO:0000313" key="1">
    <source>
        <dbReference type="EMBL" id="ETN45208.1"/>
    </source>
</evidence>
<organism evidence="1 2">
    <name type="scientific">Cyphellophora europaea (strain CBS 101466)</name>
    <name type="common">Phialophora europaea</name>
    <dbReference type="NCBI Taxonomy" id="1220924"/>
    <lineage>
        <taxon>Eukaryota</taxon>
        <taxon>Fungi</taxon>
        <taxon>Dikarya</taxon>
        <taxon>Ascomycota</taxon>
        <taxon>Pezizomycotina</taxon>
        <taxon>Eurotiomycetes</taxon>
        <taxon>Chaetothyriomycetidae</taxon>
        <taxon>Chaetothyriales</taxon>
        <taxon>Cyphellophoraceae</taxon>
        <taxon>Cyphellophora</taxon>
    </lineage>
</organism>
<proteinExistence type="predicted"/>